<accession>A0A0L9UN06</accession>
<evidence type="ECO:0000313" key="4">
    <source>
        <dbReference type="Proteomes" id="UP000053144"/>
    </source>
</evidence>
<evidence type="ECO:0000256" key="2">
    <source>
        <dbReference type="ARBA" id="ARBA00023315"/>
    </source>
</evidence>
<dbReference type="InterPro" id="IPR023213">
    <property type="entry name" value="CAT-like_dom_sf"/>
</dbReference>
<keyword evidence="1" id="KW-0808">Transferase</keyword>
<gene>
    <name evidence="3" type="ORF">LR48_Vigan05g153400</name>
</gene>
<dbReference type="GO" id="GO:0016747">
    <property type="term" value="F:acyltransferase activity, transferring groups other than amino-acyl groups"/>
    <property type="evidence" value="ECO:0007669"/>
    <property type="project" value="UniProtKB-ARBA"/>
</dbReference>
<dbReference type="EMBL" id="CM003375">
    <property type="protein sequence ID" value="KOM43929.1"/>
    <property type="molecule type" value="Genomic_DNA"/>
</dbReference>
<dbReference type="Gene3D" id="3.30.559.10">
    <property type="entry name" value="Chloramphenicol acetyltransferase-like domain"/>
    <property type="match status" value="1"/>
</dbReference>
<keyword evidence="2" id="KW-0012">Acyltransferase</keyword>
<organism evidence="3 4">
    <name type="scientific">Phaseolus angularis</name>
    <name type="common">Azuki bean</name>
    <name type="synonym">Vigna angularis</name>
    <dbReference type="NCBI Taxonomy" id="3914"/>
    <lineage>
        <taxon>Eukaryota</taxon>
        <taxon>Viridiplantae</taxon>
        <taxon>Streptophyta</taxon>
        <taxon>Embryophyta</taxon>
        <taxon>Tracheophyta</taxon>
        <taxon>Spermatophyta</taxon>
        <taxon>Magnoliopsida</taxon>
        <taxon>eudicotyledons</taxon>
        <taxon>Gunneridae</taxon>
        <taxon>Pentapetalae</taxon>
        <taxon>rosids</taxon>
        <taxon>fabids</taxon>
        <taxon>Fabales</taxon>
        <taxon>Fabaceae</taxon>
        <taxon>Papilionoideae</taxon>
        <taxon>50 kb inversion clade</taxon>
        <taxon>NPAAA clade</taxon>
        <taxon>indigoferoid/millettioid clade</taxon>
        <taxon>Phaseoleae</taxon>
        <taxon>Vigna</taxon>
    </lineage>
</organism>
<proteinExistence type="predicted"/>
<reference evidence="4" key="1">
    <citation type="journal article" date="2015" name="Proc. Natl. Acad. Sci. U.S.A.">
        <title>Genome sequencing of adzuki bean (Vigna angularis) provides insight into high starch and low fat accumulation and domestication.</title>
        <authorList>
            <person name="Yang K."/>
            <person name="Tian Z."/>
            <person name="Chen C."/>
            <person name="Luo L."/>
            <person name="Zhao B."/>
            <person name="Wang Z."/>
            <person name="Yu L."/>
            <person name="Li Y."/>
            <person name="Sun Y."/>
            <person name="Li W."/>
            <person name="Chen Y."/>
            <person name="Li Y."/>
            <person name="Zhang Y."/>
            <person name="Ai D."/>
            <person name="Zhao J."/>
            <person name="Shang C."/>
            <person name="Ma Y."/>
            <person name="Wu B."/>
            <person name="Wang M."/>
            <person name="Gao L."/>
            <person name="Sun D."/>
            <person name="Zhang P."/>
            <person name="Guo F."/>
            <person name="Wang W."/>
            <person name="Li Y."/>
            <person name="Wang J."/>
            <person name="Varshney R.K."/>
            <person name="Wang J."/>
            <person name="Ling H.Q."/>
            <person name="Wan P."/>
        </authorList>
    </citation>
    <scope>NUCLEOTIDE SEQUENCE</scope>
    <source>
        <strain evidence="4">cv. Jingnong 6</strain>
    </source>
</reference>
<dbReference type="AlphaFoldDB" id="A0A0L9UN06"/>
<dbReference type="InterPro" id="IPR051504">
    <property type="entry name" value="Plant_metabolite_acyltrans"/>
</dbReference>
<dbReference type="PANTHER" id="PTHR31625">
    <property type="match status" value="1"/>
</dbReference>
<dbReference type="Proteomes" id="UP000053144">
    <property type="component" value="Chromosome 5"/>
</dbReference>
<sequence length="117" mass="12964">MAIQVTVFPKSGLAICLTLNPLLPMANHFIKFWASLCKERGNLAPLQTSLSLPSHERDTLQDPKKCEAAHIESSGSISLSDCRDENGGIEVGMALDRTQMNKFRNILGKELHNINKF</sequence>
<evidence type="ECO:0000313" key="3">
    <source>
        <dbReference type="EMBL" id="KOM43929.1"/>
    </source>
</evidence>
<protein>
    <submittedName>
        <fullName evidence="3">Uncharacterized protein</fullName>
    </submittedName>
</protein>
<dbReference type="Gramene" id="KOM43929">
    <property type="protein sequence ID" value="KOM43929"/>
    <property type="gene ID" value="LR48_Vigan05g153400"/>
</dbReference>
<evidence type="ECO:0000256" key="1">
    <source>
        <dbReference type="ARBA" id="ARBA00022679"/>
    </source>
</evidence>
<name>A0A0L9UN06_PHAAN</name>